<dbReference type="InterPro" id="IPR025380">
    <property type="entry name" value="DUF4369"/>
</dbReference>
<evidence type="ECO:0000256" key="1">
    <source>
        <dbReference type="ARBA" id="ARBA00004196"/>
    </source>
</evidence>
<dbReference type="Pfam" id="PF14289">
    <property type="entry name" value="DUF4369"/>
    <property type="match status" value="1"/>
</dbReference>
<evidence type="ECO:0000256" key="5">
    <source>
        <dbReference type="SAM" id="SignalP"/>
    </source>
</evidence>
<dbReference type="SUPFAM" id="SSF52833">
    <property type="entry name" value="Thioredoxin-like"/>
    <property type="match status" value="1"/>
</dbReference>
<dbReference type="InterPro" id="IPR036249">
    <property type="entry name" value="Thioredoxin-like_sf"/>
</dbReference>
<dbReference type="EMBL" id="FNRA01000001">
    <property type="protein sequence ID" value="SEA00739.1"/>
    <property type="molecule type" value="Genomic_DNA"/>
</dbReference>
<dbReference type="Gene3D" id="3.40.30.10">
    <property type="entry name" value="Glutaredoxin"/>
    <property type="match status" value="1"/>
</dbReference>
<keyword evidence="4" id="KW-0676">Redox-active center</keyword>
<dbReference type="GO" id="GO:0017004">
    <property type="term" value="P:cytochrome complex assembly"/>
    <property type="evidence" value="ECO:0007669"/>
    <property type="project" value="UniProtKB-KW"/>
</dbReference>
<name>A0A1H3XMZ2_9SPHI</name>
<gene>
    <name evidence="7" type="ORF">SAMN05443550_101671</name>
</gene>
<feature type="chain" id="PRO_5011736804" evidence="5">
    <location>
        <begin position="17"/>
        <end position="379"/>
    </location>
</feature>
<proteinExistence type="predicted"/>
<dbReference type="InterPro" id="IPR050553">
    <property type="entry name" value="Thioredoxin_ResA/DsbE_sf"/>
</dbReference>
<dbReference type="InterPro" id="IPR000866">
    <property type="entry name" value="AhpC/TSA"/>
</dbReference>
<dbReference type="PANTHER" id="PTHR42852:SF6">
    <property type="entry name" value="THIOL:DISULFIDE INTERCHANGE PROTEIN DSBE"/>
    <property type="match status" value="1"/>
</dbReference>
<feature type="signal peptide" evidence="5">
    <location>
        <begin position="1"/>
        <end position="16"/>
    </location>
</feature>
<organism evidence="7 8">
    <name type="scientific">Pedobacter hartonius</name>
    <dbReference type="NCBI Taxonomy" id="425514"/>
    <lineage>
        <taxon>Bacteria</taxon>
        <taxon>Pseudomonadati</taxon>
        <taxon>Bacteroidota</taxon>
        <taxon>Sphingobacteriia</taxon>
        <taxon>Sphingobacteriales</taxon>
        <taxon>Sphingobacteriaceae</taxon>
        <taxon>Pedobacter</taxon>
    </lineage>
</organism>
<reference evidence="7 8" key="1">
    <citation type="submission" date="2016-10" db="EMBL/GenBank/DDBJ databases">
        <authorList>
            <person name="de Groot N.N."/>
        </authorList>
    </citation>
    <scope>NUCLEOTIDE SEQUENCE [LARGE SCALE GENOMIC DNA]</scope>
    <source>
        <strain evidence="7 8">DSM 19033</strain>
    </source>
</reference>
<evidence type="ECO:0000256" key="3">
    <source>
        <dbReference type="ARBA" id="ARBA00023157"/>
    </source>
</evidence>
<dbReference type="AlphaFoldDB" id="A0A1H3XMZ2"/>
<dbReference type="STRING" id="425514.SAMN05443550_101671"/>
<dbReference type="PANTHER" id="PTHR42852">
    <property type="entry name" value="THIOL:DISULFIDE INTERCHANGE PROTEIN DSBE"/>
    <property type="match status" value="1"/>
</dbReference>
<dbReference type="OrthoDB" id="750178at2"/>
<accession>A0A1H3XMZ2</accession>
<evidence type="ECO:0000259" key="6">
    <source>
        <dbReference type="PROSITE" id="PS51352"/>
    </source>
</evidence>
<keyword evidence="3" id="KW-1015">Disulfide bond</keyword>
<dbReference type="PROSITE" id="PS51352">
    <property type="entry name" value="THIOREDOXIN_2"/>
    <property type="match status" value="1"/>
</dbReference>
<dbReference type="InterPro" id="IPR013766">
    <property type="entry name" value="Thioredoxin_domain"/>
</dbReference>
<evidence type="ECO:0000313" key="7">
    <source>
        <dbReference type="EMBL" id="SEA00739.1"/>
    </source>
</evidence>
<dbReference type="Proteomes" id="UP000198850">
    <property type="component" value="Unassembled WGS sequence"/>
</dbReference>
<keyword evidence="8" id="KW-1185">Reference proteome</keyword>
<keyword evidence="2" id="KW-0201">Cytochrome c-type biogenesis</keyword>
<evidence type="ECO:0000256" key="2">
    <source>
        <dbReference type="ARBA" id="ARBA00022748"/>
    </source>
</evidence>
<protein>
    <submittedName>
        <fullName evidence="7">Peroxiredoxin</fullName>
    </submittedName>
</protein>
<comment type="subcellular location">
    <subcellularLocation>
        <location evidence="1">Cell envelope</location>
    </subcellularLocation>
</comment>
<evidence type="ECO:0000256" key="4">
    <source>
        <dbReference type="ARBA" id="ARBA00023284"/>
    </source>
</evidence>
<dbReference type="CDD" id="cd02966">
    <property type="entry name" value="TlpA_like_family"/>
    <property type="match status" value="1"/>
</dbReference>
<dbReference type="RefSeq" id="WP_090555088.1">
    <property type="nucleotide sequence ID" value="NZ_FNRA01000001.1"/>
</dbReference>
<evidence type="ECO:0000313" key="8">
    <source>
        <dbReference type="Proteomes" id="UP000198850"/>
    </source>
</evidence>
<feature type="domain" description="Thioredoxin" evidence="6">
    <location>
        <begin position="239"/>
        <end position="379"/>
    </location>
</feature>
<sequence>MRKLLLSLLIASPALACGQQNGEYTLNGKIGTLNSPAKAYLNYIAGEKQVLDSAVITKGSFTFKGIVAGPTMARIILDHKGEGLKKLGRSADNEVVYLEPGTITVTAKDSLKNASVTGSKLNEENAQYMQFITGPVTELKALNTEFGAAPEEKQKDDAYRAAMRARYEKSAAKLEALQSDFIKAHPDSYISLLALREIAGDGSIDAGKIDPLFQGLSTKVRGTQAGVEFSTAIKAAKVTSVGAEAPDFTLNDVNDKPVKLSGFRGKYVLLDFWASWCGPCRAENPNVVVAYNKFKDKGFTVLGVSLDQPGKKEQWLAAIAKDGLTWTQVSDLKFWNSEAARLYGINSIPQNFLIDPSGKIAATNLRGEELQAKLAELLK</sequence>
<dbReference type="PROSITE" id="PS00194">
    <property type="entry name" value="THIOREDOXIN_1"/>
    <property type="match status" value="1"/>
</dbReference>
<dbReference type="InterPro" id="IPR017937">
    <property type="entry name" value="Thioredoxin_CS"/>
</dbReference>
<dbReference type="Pfam" id="PF00578">
    <property type="entry name" value="AhpC-TSA"/>
    <property type="match status" value="1"/>
</dbReference>
<dbReference type="GO" id="GO:0030313">
    <property type="term" value="C:cell envelope"/>
    <property type="evidence" value="ECO:0007669"/>
    <property type="project" value="UniProtKB-SubCell"/>
</dbReference>
<dbReference type="GO" id="GO:0016209">
    <property type="term" value="F:antioxidant activity"/>
    <property type="evidence" value="ECO:0007669"/>
    <property type="project" value="InterPro"/>
</dbReference>
<dbReference type="GO" id="GO:0016491">
    <property type="term" value="F:oxidoreductase activity"/>
    <property type="evidence" value="ECO:0007669"/>
    <property type="project" value="InterPro"/>
</dbReference>
<keyword evidence="5" id="KW-0732">Signal</keyword>